<dbReference type="Proteomes" id="UP000030685">
    <property type="component" value="Unassembled WGS sequence"/>
</dbReference>
<reference evidence="1" key="2">
    <citation type="submission" date="2012-05" db="EMBL/GenBank/DDBJ databases">
        <title>The Genome Annotation of Fusarium oxysporum II5.</title>
        <authorList>
            <consortium name="The Broad Institute Genomics Platform"/>
            <person name="Ma L.-J."/>
            <person name="Corby-Kistler H."/>
            <person name="Broz K."/>
            <person name="Gale L.R."/>
            <person name="Jonkers W."/>
            <person name="O'Donnell K."/>
            <person name="Ploetz R."/>
            <person name="Steinberg C."/>
            <person name="Schwartz D.C."/>
            <person name="VanEtten H."/>
            <person name="Zhou S."/>
            <person name="Young S.K."/>
            <person name="Zeng Q."/>
            <person name="Gargeya S."/>
            <person name="Fitzgerald M."/>
            <person name="Abouelleil A."/>
            <person name="Alvarado L."/>
            <person name="Chapman S.B."/>
            <person name="Gainer-Dewar J."/>
            <person name="Goldberg J."/>
            <person name="Griggs A."/>
            <person name="Gujja S."/>
            <person name="Hansen M."/>
            <person name="Howarth C."/>
            <person name="Imamovic A."/>
            <person name="Ireland A."/>
            <person name="Larimer J."/>
            <person name="McCowan C."/>
            <person name="Murphy C."/>
            <person name="Pearson M."/>
            <person name="Poon T.W."/>
            <person name="Priest M."/>
            <person name="Roberts A."/>
            <person name="Saif S."/>
            <person name="Shea T."/>
            <person name="Sykes S."/>
            <person name="Wortman J."/>
            <person name="Nusbaum C."/>
            <person name="Birren B."/>
        </authorList>
    </citation>
    <scope>NUCLEOTIDE SEQUENCE</scope>
    <source>
        <strain evidence="1">54006</strain>
    </source>
</reference>
<dbReference type="AlphaFoldDB" id="X0INN5"/>
<sequence length="59" mass="6720">MVVSGSHLGYYHIMSTEPSTIILQAHAQGLRVFFRSRRPSICLWIYSNTQQSKSEYAAT</sequence>
<protein>
    <submittedName>
        <fullName evidence="1">Uncharacterized protein</fullName>
    </submittedName>
</protein>
<gene>
    <name evidence="1" type="ORF">FOIG_16249</name>
</gene>
<reference evidence="1" key="1">
    <citation type="submission" date="2011-11" db="EMBL/GenBank/DDBJ databases">
        <title>The Genome Sequence of Fusarium oxysporum II5.</title>
        <authorList>
            <consortium name="The Broad Institute Genome Sequencing Platform"/>
            <person name="Ma L.-J."/>
            <person name="Gale L.R."/>
            <person name="Schwartz D.C."/>
            <person name="Zhou S."/>
            <person name="Corby-Kistler H."/>
            <person name="Young S.K."/>
            <person name="Zeng Q."/>
            <person name="Gargeya S."/>
            <person name="Fitzgerald M."/>
            <person name="Haas B."/>
            <person name="Abouelleil A."/>
            <person name="Alvarado L."/>
            <person name="Arachchi H.M."/>
            <person name="Berlin A."/>
            <person name="Brown A."/>
            <person name="Chapman S.B."/>
            <person name="Chen Z."/>
            <person name="Dunbar C."/>
            <person name="Freedman E."/>
            <person name="Gearin G."/>
            <person name="Goldberg J."/>
            <person name="Griggs A."/>
            <person name="Gujja S."/>
            <person name="Heiman D."/>
            <person name="Howarth C."/>
            <person name="Larson L."/>
            <person name="Lui A."/>
            <person name="MacDonald P.J.P."/>
            <person name="Montmayeur A."/>
            <person name="Murphy C."/>
            <person name="Neiman D."/>
            <person name="Pearson M."/>
            <person name="Priest M."/>
            <person name="Roberts A."/>
            <person name="Saif S."/>
            <person name="Shea T."/>
            <person name="Shenoy N."/>
            <person name="Sisk P."/>
            <person name="Stolte C."/>
            <person name="Sykes S."/>
            <person name="Wortman J."/>
            <person name="Nusbaum C."/>
            <person name="Birren B."/>
        </authorList>
    </citation>
    <scope>NUCLEOTIDE SEQUENCE [LARGE SCALE GENOMIC DNA]</scope>
    <source>
        <strain evidence="1">54006</strain>
    </source>
</reference>
<dbReference type="VEuPathDB" id="FungiDB:FOIG_16249"/>
<name>X0INN5_FUSO5</name>
<dbReference type="HOGENOM" id="CLU_2960854_0_0_1"/>
<accession>X0INN5</accession>
<proteinExistence type="predicted"/>
<organism evidence="1">
    <name type="scientific">Fusarium odoratissimum (strain NRRL 54006)</name>
    <dbReference type="NCBI Taxonomy" id="1089451"/>
    <lineage>
        <taxon>Eukaryota</taxon>
        <taxon>Fungi</taxon>
        <taxon>Dikarya</taxon>
        <taxon>Ascomycota</taxon>
        <taxon>Pezizomycotina</taxon>
        <taxon>Sordariomycetes</taxon>
        <taxon>Hypocreomycetidae</taxon>
        <taxon>Hypocreales</taxon>
        <taxon>Nectriaceae</taxon>
        <taxon>Fusarium</taxon>
        <taxon>Fusarium oxysporum species complex</taxon>
        <taxon>Fusarium oxysporum f. sp. cubense (strain race 4)</taxon>
    </lineage>
</organism>
<evidence type="ECO:0000313" key="1">
    <source>
        <dbReference type="EMBL" id="EXL90528.1"/>
    </source>
</evidence>
<dbReference type="EMBL" id="JH658326">
    <property type="protein sequence ID" value="EXL90528.1"/>
    <property type="molecule type" value="Genomic_DNA"/>
</dbReference>
<dbReference type="RefSeq" id="XP_031052618.1">
    <property type="nucleotide sequence ID" value="XM_031217683.1"/>
</dbReference>
<dbReference type="GeneID" id="42041424"/>